<dbReference type="Gene3D" id="1.10.30.50">
    <property type="match status" value="1"/>
</dbReference>
<dbReference type="RefSeq" id="WP_344932054.1">
    <property type="nucleotide sequence ID" value="NZ_BAABDM010000001.1"/>
</dbReference>
<protein>
    <recommendedName>
        <fullName evidence="1">HNH domain-containing protein</fullName>
    </recommendedName>
</protein>
<evidence type="ECO:0000259" key="1">
    <source>
        <dbReference type="Pfam" id="PF01844"/>
    </source>
</evidence>
<organism evidence="2 3">
    <name type="scientific">Zhongshania borealis</name>
    <dbReference type="NCBI Taxonomy" id="889488"/>
    <lineage>
        <taxon>Bacteria</taxon>
        <taxon>Pseudomonadati</taxon>
        <taxon>Pseudomonadota</taxon>
        <taxon>Gammaproteobacteria</taxon>
        <taxon>Cellvibrionales</taxon>
        <taxon>Spongiibacteraceae</taxon>
        <taxon>Zhongshania</taxon>
    </lineage>
</organism>
<reference evidence="3" key="1">
    <citation type="journal article" date="2019" name="Int. J. Syst. Evol. Microbiol.">
        <title>The Global Catalogue of Microorganisms (GCM) 10K type strain sequencing project: providing services to taxonomists for standard genome sequencing and annotation.</title>
        <authorList>
            <consortium name="The Broad Institute Genomics Platform"/>
            <consortium name="The Broad Institute Genome Sequencing Center for Infectious Disease"/>
            <person name="Wu L."/>
            <person name="Ma J."/>
        </authorList>
    </citation>
    <scope>NUCLEOTIDE SEQUENCE [LARGE SCALE GENOMIC DNA]</scope>
    <source>
        <strain evidence="3">JCM 17304</strain>
    </source>
</reference>
<accession>A0ABP7W9K5</accession>
<evidence type="ECO:0000313" key="3">
    <source>
        <dbReference type="Proteomes" id="UP001500392"/>
    </source>
</evidence>
<dbReference type="Pfam" id="PF01844">
    <property type="entry name" value="HNH"/>
    <property type="match status" value="1"/>
</dbReference>
<dbReference type="Proteomes" id="UP001500392">
    <property type="component" value="Unassembled WGS sequence"/>
</dbReference>
<proteinExistence type="predicted"/>
<dbReference type="InterPro" id="IPR002711">
    <property type="entry name" value="HNH"/>
</dbReference>
<sequence>MGDPLPRNPAWKREELILALELYFNAPGAVGNNVHPDVITLSDTLNSLPIHPTVEGRATTFRNPNGVGLKLANFRAIDPKAAGAGMSSASKLDKMVFEEFSDDLSRLRKTAKSIRELSVEVPRRAAEEALDIDEQDGQNEGGIIERVHRTRERNSKLIKQKKQAVLKRTGTLLCEVCDFDFHAVYGDIGKEFAECHHKKPVSEMTKGEKTRLDDLAIVCSNCHRMIHRYRPWKAISELRALILERKTS</sequence>
<evidence type="ECO:0000313" key="2">
    <source>
        <dbReference type="EMBL" id="GAA4084270.1"/>
    </source>
</evidence>
<comment type="caution">
    <text evidence="2">The sequence shown here is derived from an EMBL/GenBank/DDBJ whole genome shotgun (WGS) entry which is preliminary data.</text>
</comment>
<keyword evidence="3" id="KW-1185">Reference proteome</keyword>
<gene>
    <name evidence="2" type="ORF">GCM10022414_03770</name>
</gene>
<name>A0ABP7W9K5_9GAMM</name>
<dbReference type="EMBL" id="BAABDM010000001">
    <property type="protein sequence ID" value="GAA4084270.1"/>
    <property type="molecule type" value="Genomic_DNA"/>
</dbReference>
<feature type="domain" description="HNH" evidence="1">
    <location>
        <begin position="174"/>
        <end position="228"/>
    </location>
</feature>